<dbReference type="EC" id="4.1.2.25" evidence="9"/>
<dbReference type="GO" id="GO:0046654">
    <property type="term" value="P:tetrahydrofolate biosynthetic process"/>
    <property type="evidence" value="ECO:0007669"/>
    <property type="project" value="UniProtKB-UniRule"/>
</dbReference>
<dbReference type="GO" id="GO:0005524">
    <property type="term" value="F:ATP binding"/>
    <property type="evidence" value="ECO:0007669"/>
    <property type="project" value="UniProtKB-KW"/>
</dbReference>
<reference evidence="12 13" key="1">
    <citation type="submission" date="2019-02" db="EMBL/GenBank/DDBJ databases">
        <title>Sequencing the genomes of 1000 actinobacteria strains.</title>
        <authorList>
            <person name="Klenk H.-P."/>
        </authorList>
    </citation>
    <scope>NUCLEOTIDE SEQUENCE [LARGE SCALE GENOMIC DNA]</scope>
    <source>
        <strain evidence="12 13">DSM 16932</strain>
    </source>
</reference>
<dbReference type="AlphaFoldDB" id="A0A4Q7M447"/>
<dbReference type="InterPro" id="IPR043133">
    <property type="entry name" value="GTP-CH-I_C/QueF"/>
</dbReference>
<dbReference type="NCBIfam" id="TIGR00525">
    <property type="entry name" value="folB"/>
    <property type="match status" value="1"/>
</dbReference>
<evidence type="ECO:0000256" key="6">
    <source>
        <dbReference type="ARBA" id="ARBA00022777"/>
    </source>
</evidence>
<keyword evidence="7" id="KW-0067">ATP-binding</keyword>
<feature type="compositionally biased region" description="Basic and acidic residues" evidence="10">
    <location>
        <begin position="556"/>
        <end position="569"/>
    </location>
</feature>
<sequence length="569" mass="59011">MTIFASAVLGHDGRPLDQIRLTGVTATGHHGVLPHERVEGQEFRADVVLHLDTRPAAVGDELDATVSYADVAQDVHDVLAGSPADLIETVAERVAAAVLARPGVVAVDVRVHKPHAPIAVPFDDVEVAIRRDHAKAPVVEWPTAAVSEPEPPRATLAPLVPAVAAAVAAEPAIPAAPQPAVEAMVAPVDRLELDPADPVEVVLGIGANLGDPQATLRAAVSDLDRIPGIEVTEVSPLARTTPVGGPADQPDYLNAIVIARTTLSPRGLLRATQSVEDAHGRVREERWGPRTLDIDIVGYGHLVARADDLELPHPRAHERAFVLVPWAQVQPDADLPGLGGGPVAQLAETAPDRAGIRWLALDWLAEPPAPEAAAQEPVVPEPVVPEPVAPEPVVPEPFAPELVAPEPVAPEPFAPAVVTPESIAPELIAPELIAPEAIVPAPVVADPVVAEPVVPVAVASETVAPEQWPVATPPPVPVAPPFPEPGQAPPAPPFPEPGQAPPAPPAPPVVAPVSGAPRTPPAPWLPVHAPIPPPPDASGEPRSADDPGPAPEPTADPERWIPYDPDAGR</sequence>
<comment type="similarity">
    <text evidence="3">In the N-terminal section; belongs to the DHNA family.</text>
</comment>
<evidence type="ECO:0000256" key="9">
    <source>
        <dbReference type="RuleBase" id="RU362079"/>
    </source>
</evidence>
<dbReference type="EC" id="2.7.6.3" evidence="9"/>
<dbReference type="GO" id="GO:0003848">
    <property type="term" value="F:2-amino-4-hydroxy-6-hydroxymethyldihydropteridine diphosphokinase activity"/>
    <property type="evidence" value="ECO:0007669"/>
    <property type="project" value="UniProtKB-EC"/>
</dbReference>
<dbReference type="InterPro" id="IPR035907">
    <property type="entry name" value="Hppk_sf"/>
</dbReference>
<dbReference type="NCBIfam" id="TIGR00526">
    <property type="entry name" value="folB_dom"/>
    <property type="match status" value="1"/>
</dbReference>
<dbReference type="PROSITE" id="PS00794">
    <property type="entry name" value="HPPK"/>
    <property type="match status" value="1"/>
</dbReference>
<dbReference type="InterPro" id="IPR006156">
    <property type="entry name" value="Dihydroneopterin_aldolase"/>
</dbReference>
<dbReference type="OrthoDB" id="9808041at2"/>
<comment type="pathway">
    <text evidence="2">Cofactor biosynthesis; tetrahydrofolate biosynthesis; 2-amino-4-hydroxy-6-hydroxymethyl-7,8-dihydropteridine diphosphate from 7,8-dihydroneopterin triphosphate: step 4/4.</text>
</comment>
<evidence type="ECO:0000313" key="12">
    <source>
        <dbReference type="EMBL" id="RZS62131.1"/>
    </source>
</evidence>
<dbReference type="Pfam" id="PF01288">
    <property type="entry name" value="HPPK"/>
    <property type="match status" value="1"/>
</dbReference>
<dbReference type="CDD" id="cd00534">
    <property type="entry name" value="DHNA_DHNTPE"/>
    <property type="match status" value="1"/>
</dbReference>
<comment type="similarity">
    <text evidence="9">Belongs to the DHNA family.</text>
</comment>
<comment type="function">
    <text evidence="9">Catalyzes the conversion of 7,8-dihydroneopterin to 6-hydroxymethyl-7,8-dihydropterin.</text>
</comment>
<dbReference type="Pfam" id="PF02152">
    <property type="entry name" value="FolB"/>
    <property type="match status" value="1"/>
</dbReference>
<keyword evidence="9" id="KW-0456">Lyase</keyword>
<name>A0A4Q7M447_9MICO</name>
<dbReference type="CDD" id="cd00483">
    <property type="entry name" value="HPPK"/>
    <property type="match status" value="1"/>
</dbReference>
<evidence type="ECO:0000256" key="5">
    <source>
        <dbReference type="ARBA" id="ARBA00022741"/>
    </source>
</evidence>
<keyword evidence="8 9" id="KW-0289">Folate biosynthesis</keyword>
<comment type="caution">
    <text evidence="12">The sequence shown here is derived from an EMBL/GenBank/DDBJ whole genome shotgun (WGS) entry which is preliminary data.</text>
</comment>
<dbReference type="PANTHER" id="PTHR43071">
    <property type="entry name" value="2-AMINO-4-HYDROXY-6-HYDROXYMETHYLDIHYDROPTERIDINE PYROPHOSPHOKINASE"/>
    <property type="match status" value="1"/>
</dbReference>
<keyword evidence="4" id="KW-0808">Transferase</keyword>
<dbReference type="GO" id="GO:0016301">
    <property type="term" value="F:kinase activity"/>
    <property type="evidence" value="ECO:0007669"/>
    <property type="project" value="UniProtKB-KW"/>
</dbReference>
<evidence type="ECO:0000256" key="3">
    <source>
        <dbReference type="ARBA" id="ARBA00009640"/>
    </source>
</evidence>
<accession>A0A4Q7M447</accession>
<feature type="region of interest" description="Disordered" evidence="10">
    <location>
        <begin position="467"/>
        <end position="569"/>
    </location>
</feature>
<evidence type="ECO:0000256" key="10">
    <source>
        <dbReference type="SAM" id="MobiDB-lite"/>
    </source>
</evidence>
<dbReference type="GO" id="GO:0046656">
    <property type="term" value="P:folic acid biosynthetic process"/>
    <property type="evidence" value="ECO:0007669"/>
    <property type="project" value="UniProtKB-UniRule"/>
</dbReference>
<evidence type="ECO:0000256" key="1">
    <source>
        <dbReference type="ARBA" id="ARBA00000198"/>
    </source>
</evidence>
<comment type="pathway">
    <text evidence="9">Cofactor biosynthesis; tetrahydrofolate biosynthesis; 2-amino-4-hydroxy-6-hydroxymethyl-7,8-dihydropteridine diphosphate from 7,8-dihydroneopterin triphosphate: step 3/4.</text>
</comment>
<dbReference type="SMART" id="SM00905">
    <property type="entry name" value="FolB"/>
    <property type="match status" value="1"/>
</dbReference>
<proteinExistence type="inferred from homology"/>
<dbReference type="NCBIfam" id="TIGR01498">
    <property type="entry name" value="folK"/>
    <property type="match status" value="1"/>
</dbReference>
<feature type="compositionally biased region" description="Pro residues" evidence="10">
    <location>
        <begin position="518"/>
        <end position="536"/>
    </location>
</feature>
<dbReference type="Gene3D" id="3.30.1130.10">
    <property type="match status" value="1"/>
</dbReference>
<dbReference type="RefSeq" id="WP_130415340.1">
    <property type="nucleotide sequence ID" value="NZ_SGWX01000001.1"/>
</dbReference>
<keyword evidence="13" id="KW-1185">Reference proteome</keyword>
<comment type="catalytic activity">
    <reaction evidence="9">
        <text>7,8-dihydroneopterin = 6-hydroxymethyl-7,8-dihydropterin + glycolaldehyde</text>
        <dbReference type="Rhea" id="RHEA:10540"/>
        <dbReference type="ChEBI" id="CHEBI:17001"/>
        <dbReference type="ChEBI" id="CHEBI:17071"/>
        <dbReference type="ChEBI" id="CHEBI:44841"/>
        <dbReference type="EC" id="4.1.2.25"/>
    </reaction>
</comment>
<dbReference type="Gene3D" id="3.30.70.560">
    <property type="entry name" value="7,8-Dihydro-6-hydroxymethylpterin-pyrophosphokinase HPPK"/>
    <property type="match status" value="1"/>
</dbReference>
<evidence type="ECO:0000313" key="13">
    <source>
        <dbReference type="Proteomes" id="UP000293852"/>
    </source>
</evidence>
<dbReference type="SUPFAM" id="SSF55083">
    <property type="entry name" value="6-hydroxymethyl-7,8-dihydropterin pyrophosphokinase, HPPK"/>
    <property type="match status" value="1"/>
</dbReference>
<gene>
    <name evidence="12" type="ORF">EV386_2450</name>
</gene>
<evidence type="ECO:0000259" key="11">
    <source>
        <dbReference type="PROSITE" id="PS00794"/>
    </source>
</evidence>
<dbReference type="UniPathway" id="UPA00077">
    <property type="reaction ID" value="UER00154"/>
</dbReference>
<evidence type="ECO:0000256" key="8">
    <source>
        <dbReference type="ARBA" id="ARBA00022909"/>
    </source>
</evidence>
<feature type="compositionally biased region" description="Pro residues" evidence="10">
    <location>
        <begin position="471"/>
        <end position="510"/>
    </location>
</feature>
<evidence type="ECO:0000256" key="7">
    <source>
        <dbReference type="ARBA" id="ARBA00022840"/>
    </source>
</evidence>
<dbReference type="Proteomes" id="UP000293852">
    <property type="component" value="Unassembled WGS sequence"/>
</dbReference>
<comment type="catalytic activity">
    <reaction evidence="1">
        <text>6-hydroxymethyl-7,8-dihydropterin + ATP = (7,8-dihydropterin-6-yl)methyl diphosphate + AMP + H(+)</text>
        <dbReference type="Rhea" id="RHEA:11412"/>
        <dbReference type="ChEBI" id="CHEBI:15378"/>
        <dbReference type="ChEBI" id="CHEBI:30616"/>
        <dbReference type="ChEBI" id="CHEBI:44841"/>
        <dbReference type="ChEBI" id="CHEBI:72950"/>
        <dbReference type="ChEBI" id="CHEBI:456215"/>
        <dbReference type="EC" id="2.7.6.3"/>
    </reaction>
</comment>
<evidence type="ECO:0000256" key="2">
    <source>
        <dbReference type="ARBA" id="ARBA00005051"/>
    </source>
</evidence>
<dbReference type="InterPro" id="IPR000550">
    <property type="entry name" value="Hppk"/>
</dbReference>
<dbReference type="EMBL" id="SGWX01000001">
    <property type="protein sequence ID" value="RZS62131.1"/>
    <property type="molecule type" value="Genomic_DNA"/>
</dbReference>
<dbReference type="PANTHER" id="PTHR43071:SF1">
    <property type="entry name" value="2-AMINO-4-HYDROXY-6-HYDROXYMETHYLDIHYDROPTERIDINE PYROPHOSPHOKINASE"/>
    <property type="match status" value="1"/>
</dbReference>
<evidence type="ECO:0000256" key="4">
    <source>
        <dbReference type="ARBA" id="ARBA00022679"/>
    </source>
</evidence>
<protein>
    <recommendedName>
        <fullName evidence="9">Bifunctional folate synthesis protein</fullName>
    </recommendedName>
    <domain>
        <recommendedName>
            <fullName evidence="9">Dihydroneopterin aldolase</fullName>
            <shortName evidence="9">DHNA</shortName>
            <ecNumber evidence="9">4.1.2.25</ecNumber>
        </recommendedName>
        <alternativeName>
            <fullName evidence="9">7,8-dihydroneopterin aldolase</fullName>
        </alternativeName>
    </domain>
    <domain>
        <recommendedName>
            <fullName evidence="9">2-amino-4-hydroxy-6-hydroxymethyldihydropteridine pyrophosphokinase</fullName>
            <ecNumber evidence="9">2.7.6.3</ecNumber>
        </recommendedName>
        <alternativeName>
            <fullName evidence="9">6-hydroxymethyl-7,8-dihydropterin pyrophosphokinase</fullName>
            <shortName evidence="9">PPPK</shortName>
        </alternativeName>
        <alternativeName>
            <fullName evidence="9">7,8-dihydro-6-hydroxymethylpterin pyrophosphokinase</fullName>
            <shortName evidence="9">HPPK</shortName>
        </alternativeName>
    </domain>
</protein>
<dbReference type="GO" id="GO:0004150">
    <property type="term" value="F:dihydroneopterin aldolase activity"/>
    <property type="evidence" value="ECO:0007669"/>
    <property type="project" value="UniProtKB-UniRule"/>
</dbReference>
<feature type="domain" description="7,8-dihydro-6-hydroxymethylpterin-pyrophosphokinase" evidence="11">
    <location>
        <begin position="286"/>
        <end position="297"/>
    </location>
</feature>
<keyword evidence="6 12" id="KW-0418">Kinase</keyword>
<keyword evidence="5" id="KW-0547">Nucleotide-binding</keyword>
<dbReference type="SUPFAM" id="SSF55620">
    <property type="entry name" value="Tetrahydrobiopterin biosynthesis enzymes-like"/>
    <property type="match status" value="1"/>
</dbReference>
<organism evidence="12 13">
    <name type="scientific">Xylanimonas ulmi</name>
    <dbReference type="NCBI Taxonomy" id="228973"/>
    <lineage>
        <taxon>Bacteria</taxon>
        <taxon>Bacillati</taxon>
        <taxon>Actinomycetota</taxon>
        <taxon>Actinomycetes</taxon>
        <taxon>Micrococcales</taxon>
        <taxon>Promicromonosporaceae</taxon>
        <taxon>Xylanimonas</taxon>
    </lineage>
</organism>
<dbReference type="InterPro" id="IPR006157">
    <property type="entry name" value="FolB_dom"/>
</dbReference>